<dbReference type="EMBL" id="JAJFAZ020000008">
    <property type="protein sequence ID" value="KAI5313621.1"/>
    <property type="molecule type" value="Genomic_DNA"/>
</dbReference>
<dbReference type="InterPro" id="IPR043502">
    <property type="entry name" value="DNA/RNA_pol_sf"/>
</dbReference>
<proteinExistence type="predicted"/>
<protein>
    <recommendedName>
        <fullName evidence="1">Reverse transcriptase Ty1/copia-type domain-containing protein</fullName>
    </recommendedName>
</protein>
<dbReference type="SUPFAM" id="SSF56672">
    <property type="entry name" value="DNA/RNA polymerases"/>
    <property type="match status" value="1"/>
</dbReference>
<evidence type="ECO:0000313" key="3">
    <source>
        <dbReference type="Proteomes" id="UP001054821"/>
    </source>
</evidence>
<feature type="domain" description="Reverse transcriptase Ty1/copia-type" evidence="1">
    <location>
        <begin position="2"/>
        <end position="66"/>
    </location>
</feature>
<dbReference type="Pfam" id="PF07727">
    <property type="entry name" value="RVT_2"/>
    <property type="match status" value="1"/>
</dbReference>
<evidence type="ECO:0000259" key="1">
    <source>
        <dbReference type="Pfam" id="PF07727"/>
    </source>
</evidence>
<reference evidence="2 3" key="1">
    <citation type="journal article" date="2022" name="G3 (Bethesda)">
        <title>Whole-genome sequence and methylome profiling of the almond [Prunus dulcis (Mill.) D.A. Webb] cultivar 'Nonpareil'.</title>
        <authorList>
            <person name="D'Amico-Willman K.M."/>
            <person name="Ouma W.Z."/>
            <person name="Meulia T."/>
            <person name="Sideli G.M."/>
            <person name="Gradziel T.M."/>
            <person name="Fresnedo-Ramirez J."/>
        </authorList>
    </citation>
    <scope>NUCLEOTIDE SEQUENCE [LARGE SCALE GENOMIC DNA]</scope>
    <source>
        <strain evidence="2">Clone GOH B32 T37-40</strain>
    </source>
</reference>
<dbReference type="Proteomes" id="UP001054821">
    <property type="component" value="Chromosome 8"/>
</dbReference>
<organism evidence="2 3">
    <name type="scientific">Prunus dulcis</name>
    <name type="common">Almond</name>
    <name type="synonym">Amygdalus dulcis</name>
    <dbReference type="NCBI Taxonomy" id="3755"/>
    <lineage>
        <taxon>Eukaryota</taxon>
        <taxon>Viridiplantae</taxon>
        <taxon>Streptophyta</taxon>
        <taxon>Embryophyta</taxon>
        <taxon>Tracheophyta</taxon>
        <taxon>Spermatophyta</taxon>
        <taxon>Magnoliopsida</taxon>
        <taxon>eudicotyledons</taxon>
        <taxon>Gunneridae</taxon>
        <taxon>Pentapetalae</taxon>
        <taxon>rosids</taxon>
        <taxon>fabids</taxon>
        <taxon>Rosales</taxon>
        <taxon>Rosaceae</taxon>
        <taxon>Amygdaloideae</taxon>
        <taxon>Amygdaleae</taxon>
        <taxon>Prunus</taxon>
    </lineage>
</organism>
<comment type="caution">
    <text evidence="2">The sequence shown here is derived from an EMBL/GenBank/DDBJ whole genome shotgun (WGS) entry which is preliminary data.</text>
</comment>
<dbReference type="InterPro" id="IPR013103">
    <property type="entry name" value="RVT_2"/>
</dbReference>
<evidence type="ECO:0000313" key="2">
    <source>
        <dbReference type="EMBL" id="KAI5313621.1"/>
    </source>
</evidence>
<keyword evidence="3" id="KW-1185">Reference proteome</keyword>
<gene>
    <name evidence="2" type="ORF">L3X38_042797</name>
</gene>
<accession>A0AAD4UXC4</accession>
<name>A0AAD4UXC4_PRUDU</name>
<sequence length="114" mass="13091">MNKWHLRQLDVKNAFLHGELEEEVLMRQPQGFADPGYPDFVCKHKKTLYGLKQAPRAWNAKFTGYLLAIGSNEKMVHLVIDELSSVFEMKDLGALQYLTFTRPDLAYSVNSVCQ</sequence>
<dbReference type="AlphaFoldDB" id="A0AAD4UXC4"/>